<gene>
    <name evidence="1" type="ORF">LCGC14_0513990</name>
</gene>
<name>A0A0F9SJ16_9ZZZZ</name>
<evidence type="ECO:0000313" key="1">
    <source>
        <dbReference type="EMBL" id="KKN62262.1"/>
    </source>
</evidence>
<organism evidence="1">
    <name type="scientific">marine sediment metagenome</name>
    <dbReference type="NCBI Taxonomy" id="412755"/>
    <lineage>
        <taxon>unclassified sequences</taxon>
        <taxon>metagenomes</taxon>
        <taxon>ecological metagenomes</taxon>
    </lineage>
</organism>
<accession>A0A0F9SJ16</accession>
<dbReference type="AlphaFoldDB" id="A0A0F9SJ16"/>
<protein>
    <submittedName>
        <fullName evidence="1">Uncharacterized protein</fullName>
    </submittedName>
</protein>
<dbReference type="EMBL" id="LAZR01000631">
    <property type="protein sequence ID" value="KKN62262.1"/>
    <property type="molecule type" value="Genomic_DNA"/>
</dbReference>
<reference evidence="1" key="1">
    <citation type="journal article" date="2015" name="Nature">
        <title>Complex archaea that bridge the gap between prokaryotes and eukaryotes.</title>
        <authorList>
            <person name="Spang A."/>
            <person name="Saw J.H."/>
            <person name="Jorgensen S.L."/>
            <person name="Zaremba-Niedzwiedzka K."/>
            <person name="Martijn J."/>
            <person name="Lind A.E."/>
            <person name="van Eijk R."/>
            <person name="Schleper C."/>
            <person name="Guy L."/>
            <person name="Ettema T.J."/>
        </authorList>
    </citation>
    <scope>NUCLEOTIDE SEQUENCE</scope>
</reference>
<comment type="caution">
    <text evidence="1">The sequence shown here is derived from an EMBL/GenBank/DDBJ whole genome shotgun (WGS) entry which is preliminary data.</text>
</comment>
<proteinExistence type="predicted"/>
<sequence length="123" mass="13789">MVSGREKNEVLLKFAGFQYKKRRVQYSGGRFTMWLWSYPGGRLMGQYESPPNIYDSLDAQAEWLLSKLANYTLQRMGEGAQATVIGIDAERWYEGDGATPAEAFAEAILSLVGEDDARQNNVA</sequence>